<organism evidence="3 4">
    <name type="scientific">Myroides albus</name>
    <dbReference type="NCBI Taxonomy" id="2562892"/>
    <lineage>
        <taxon>Bacteria</taxon>
        <taxon>Pseudomonadati</taxon>
        <taxon>Bacteroidota</taxon>
        <taxon>Flavobacteriia</taxon>
        <taxon>Flavobacteriales</taxon>
        <taxon>Flavobacteriaceae</taxon>
        <taxon>Myroides</taxon>
    </lineage>
</organism>
<reference evidence="3 4" key="1">
    <citation type="submission" date="2019-11" db="EMBL/GenBank/DDBJ databases">
        <title>Genome of Strain BIT-d1.</title>
        <authorList>
            <person name="Yang Y."/>
        </authorList>
    </citation>
    <scope>NUCLEOTIDE SEQUENCE [LARGE SCALE GENOMIC DNA]</scope>
    <source>
        <strain evidence="3 4">BIT-d1</strain>
    </source>
</reference>
<evidence type="ECO:0000313" key="3">
    <source>
        <dbReference type="EMBL" id="MTG99495.1"/>
    </source>
</evidence>
<evidence type="ECO:0000256" key="1">
    <source>
        <dbReference type="ARBA" id="ARBA00023125"/>
    </source>
</evidence>
<comment type="caution">
    <text evidence="3">The sequence shown here is derived from an EMBL/GenBank/DDBJ whole genome shotgun (WGS) entry which is preliminary data.</text>
</comment>
<gene>
    <name evidence="3" type="ORF">GJV76_15465</name>
</gene>
<dbReference type="AlphaFoldDB" id="A0A6I3LU46"/>
<dbReference type="Pfam" id="PF02311">
    <property type="entry name" value="AraC_binding"/>
    <property type="match status" value="1"/>
</dbReference>
<dbReference type="SUPFAM" id="SSF51182">
    <property type="entry name" value="RmlC-like cupins"/>
    <property type="match status" value="1"/>
</dbReference>
<feature type="domain" description="AraC-type arabinose-binding/dimerisation" evidence="2">
    <location>
        <begin position="37"/>
        <end position="86"/>
    </location>
</feature>
<dbReference type="OrthoDB" id="997205at2"/>
<sequence length="113" mass="12600">MDKANILENLTYGDSKPAIAILIDNAATKEIRIAFKSGQEMKEHKTKFPIVVHIIKGNIDFGVNSERYNLKEGDIITLEPNVPHDLLAKADSIVRLTLNKSDTISRVEKVINS</sequence>
<evidence type="ECO:0000259" key="2">
    <source>
        <dbReference type="Pfam" id="PF02311"/>
    </source>
</evidence>
<dbReference type="GO" id="GO:0006355">
    <property type="term" value="P:regulation of DNA-templated transcription"/>
    <property type="evidence" value="ECO:0007669"/>
    <property type="project" value="InterPro"/>
</dbReference>
<dbReference type="GO" id="GO:0003677">
    <property type="term" value="F:DNA binding"/>
    <property type="evidence" value="ECO:0007669"/>
    <property type="project" value="UniProtKB-KW"/>
</dbReference>
<dbReference type="RefSeq" id="WP_155093478.1">
    <property type="nucleotide sequence ID" value="NZ_CP102754.1"/>
</dbReference>
<name>A0A6I3LU46_9FLAO</name>
<keyword evidence="1" id="KW-0238">DNA-binding</keyword>
<dbReference type="Gene3D" id="2.60.120.10">
    <property type="entry name" value="Jelly Rolls"/>
    <property type="match status" value="1"/>
</dbReference>
<dbReference type="PANTHER" id="PTHR37694:SF1">
    <property type="entry name" value="SLR8022 PROTEIN"/>
    <property type="match status" value="1"/>
</dbReference>
<dbReference type="InterPro" id="IPR014710">
    <property type="entry name" value="RmlC-like_jellyroll"/>
</dbReference>
<dbReference type="EMBL" id="WMJX01000106">
    <property type="protein sequence ID" value="MTG99495.1"/>
    <property type="molecule type" value="Genomic_DNA"/>
</dbReference>
<dbReference type="InterPro" id="IPR003313">
    <property type="entry name" value="AraC-bd"/>
</dbReference>
<accession>A0A6I3LU46</accession>
<evidence type="ECO:0000313" key="4">
    <source>
        <dbReference type="Proteomes" id="UP000438760"/>
    </source>
</evidence>
<dbReference type="PANTHER" id="PTHR37694">
    <property type="entry name" value="SLR8022 PROTEIN"/>
    <property type="match status" value="1"/>
</dbReference>
<protein>
    <submittedName>
        <fullName evidence="3">Cupin domain-containing protein</fullName>
    </submittedName>
</protein>
<keyword evidence="4" id="KW-1185">Reference proteome</keyword>
<proteinExistence type="predicted"/>
<dbReference type="CDD" id="cd02230">
    <property type="entry name" value="cupin_HP0902-like"/>
    <property type="match status" value="1"/>
</dbReference>
<dbReference type="InterPro" id="IPR011051">
    <property type="entry name" value="RmlC_Cupin_sf"/>
</dbReference>
<dbReference type="Proteomes" id="UP000438760">
    <property type="component" value="Unassembled WGS sequence"/>
</dbReference>